<dbReference type="InterPro" id="IPR001647">
    <property type="entry name" value="HTH_TetR"/>
</dbReference>
<evidence type="ECO:0000256" key="2">
    <source>
        <dbReference type="PROSITE-ProRule" id="PRU00335"/>
    </source>
</evidence>
<dbReference type="PANTHER" id="PTHR30055">
    <property type="entry name" value="HTH-TYPE TRANSCRIPTIONAL REGULATOR RUTR"/>
    <property type="match status" value="1"/>
</dbReference>
<reference evidence="4 5" key="1">
    <citation type="submission" date="2016-10" db="EMBL/GenBank/DDBJ databases">
        <title>Pseudomonas lactis sp. nov. and Pseudomonas paralactis sp. nov., isolated from bovine raw milk.</title>
        <authorList>
            <person name="Von Neubeck M."/>
            <person name="Huptas C."/>
            <person name="Glueck C."/>
            <person name="Krewinkel M."/>
            <person name="Stoeckel M."/>
            <person name="Stressler T."/>
            <person name="Fischer L."/>
            <person name="Hinrichs J."/>
            <person name="Scherer S."/>
            <person name="Wenning M."/>
        </authorList>
    </citation>
    <scope>NUCLEOTIDE SEQUENCE [LARGE SCALE GENOMIC DNA]</scope>
    <source>
        <strain evidence="4 5">DSM 17516</strain>
    </source>
</reference>
<dbReference type="InterPro" id="IPR050109">
    <property type="entry name" value="HTH-type_TetR-like_transc_reg"/>
</dbReference>
<organism evidence="4 5">
    <name type="scientific">Pseudomonas cedrina subsp. cedrina</name>
    <dbReference type="NCBI Taxonomy" id="76762"/>
    <lineage>
        <taxon>Bacteria</taxon>
        <taxon>Pseudomonadati</taxon>
        <taxon>Pseudomonadota</taxon>
        <taxon>Gammaproteobacteria</taxon>
        <taxon>Pseudomonadales</taxon>
        <taxon>Pseudomonadaceae</taxon>
        <taxon>Pseudomonas</taxon>
    </lineage>
</organism>
<feature type="DNA-binding region" description="H-T-H motif" evidence="2">
    <location>
        <begin position="35"/>
        <end position="54"/>
    </location>
</feature>
<accession>A0A1V2JX54</accession>
<dbReference type="Pfam" id="PF17937">
    <property type="entry name" value="TetR_C_28"/>
    <property type="match status" value="1"/>
</dbReference>
<keyword evidence="1 2" id="KW-0238">DNA-binding</keyword>
<dbReference type="EMBL" id="MNPW01000023">
    <property type="protein sequence ID" value="ONH49744.1"/>
    <property type="molecule type" value="Genomic_DNA"/>
</dbReference>
<dbReference type="PROSITE" id="PS50977">
    <property type="entry name" value="HTH_TETR_2"/>
    <property type="match status" value="1"/>
</dbReference>
<gene>
    <name evidence="4" type="ORF">BLL36_28415</name>
</gene>
<feature type="domain" description="HTH tetR-type" evidence="3">
    <location>
        <begin position="12"/>
        <end position="72"/>
    </location>
</feature>
<dbReference type="Gene3D" id="1.10.357.10">
    <property type="entry name" value="Tetracycline Repressor, domain 2"/>
    <property type="match status" value="1"/>
</dbReference>
<dbReference type="InterPro" id="IPR041479">
    <property type="entry name" value="TetR_CgmR_C"/>
</dbReference>
<dbReference type="PRINTS" id="PR00455">
    <property type="entry name" value="HTHTETR"/>
</dbReference>
<dbReference type="GO" id="GO:0003700">
    <property type="term" value="F:DNA-binding transcription factor activity"/>
    <property type="evidence" value="ECO:0007669"/>
    <property type="project" value="TreeGrafter"/>
</dbReference>
<dbReference type="GO" id="GO:0000976">
    <property type="term" value="F:transcription cis-regulatory region binding"/>
    <property type="evidence" value="ECO:0007669"/>
    <property type="project" value="TreeGrafter"/>
</dbReference>
<dbReference type="OrthoDB" id="5293556at2"/>
<proteinExistence type="predicted"/>
<dbReference type="Pfam" id="PF00440">
    <property type="entry name" value="TetR_N"/>
    <property type="match status" value="1"/>
</dbReference>
<dbReference type="SUPFAM" id="SSF48498">
    <property type="entry name" value="Tetracyclin repressor-like, C-terminal domain"/>
    <property type="match status" value="1"/>
</dbReference>
<protein>
    <recommendedName>
        <fullName evidence="3">HTH tetR-type domain-containing protein</fullName>
    </recommendedName>
</protein>
<dbReference type="RefSeq" id="WP_076955036.1">
    <property type="nucleotide sequence ID" value="NZ_MNPW01000023.1"/>
</dbReference>
<dbReference type="Proteomes" id="UP000189295">
    <property type="component" value="Unassembled WGS sequence"/>
</dbReference>
<dbReference type="InterPro" id="IPR009057">
    <property type="entry name" value="Homeodomain-like_sf"/>
</dbReference>
<evidence type="ECO:0000256" key="1">
    <source>
        <dbReference type="ARBA" id="ARBA00023125"/>
    </source>
</evidence>
<dbReference type="PANTHER" id="PTHR30055:SF148">
    <property type="entry name" value="TETR-FAMILY TRANSCRIPTIONAL REGULATOR"/>
    <property type="match status" value="1"/>
</dbReference>
<dbReference type="InterPro" id="IPR023772">
    <property type="entry name" value="DNA-bd_HTH_TetR-type_CS"/>
</dbReference>
<dbReference type="PROSITE" id="PS01081">
    <property type="entry name" value="HTH_TETR_1"/>
    <property type="match status" value="1"/>
</dbReference>
<evidence type="ECO:0000313" key="5">
    <source>
        <dbReference type="Proteomes" id="UP000189295"/>
    </source>
</evidence>
<evidence type="ECO:0000313" key="4">
    <source>
        <dbReference type="EMBL" id="ONH49744.1"/>
    </source>
</evidence>
<name>A0A1V2JX54_PSECE</name>
<dbReference type="SUPFAM" id="SSF46689">
    <property type="entry name" value="Homeodomain-like"/>
    <property type="match status" value="1"/>
</dbReference>
<comment type="caution">
    <text evidence="4">The sequence shown here is derived from an EMBL/GenBank/DDBJ whole genome shotgun (WGS) entry which is preliminary data.</text>
</comment>
<sequence>MKTPQSRKKEPEKVRLALLEGAARLAAEGGLASVSVQSVSTAAGVTKGAFFYHFENKQALLDSLFNWLLEPIANRLDELIAEDPEPYGCFTRAYVRAVFENGANAAPSTRDAVWISTITDAQLRSKWADWFNARLIQHRLTDQGATLEMVRLAVDGIWLTGFAGIPIQNPQDVHDVLIGLTYAVSSPGIDPAC</sequence>
<dbReference type="AlphaFoldDB" id="A0A1V2JX54"/>
<dbReference type="InterPro" id="IPR036271">
    <property type="entry name" value="Tet_transcr_reg_TetR-rel_C_sf"/>
</dbReference>
<evidence type="ECO:0000259" key="3">
    <source>
        <dbReference type="PROSITE" id="PS50977"/>
    </source>
</evidence>